<evidence type="ECO:0000313" key="1">
    <source>
        <dbReference type="EMBL" id="OAA35618.1"/>
    </source>
</evidence>
<keyword evidence="2" id="KW-1185">Reference proteome</keyword>
<comment type="caution">
    <text evidence="1">The sequence shown here is derived from an EMBL/GenBank/DDBJ whole genome shotgun (WGS) entry which is preliminary data.</text>
</comment>
<protein>
    <submittedName>
        <fullName evidence="1">Uncharacterized protein</fullName>
    </submittedName>
</protein>
<reference evidence="1 2" key="1">
    <citation type="journal article" date="2016" name="Genome Biol. Evol.">
        <title>Divergent and convergent evolution of fungal pathogenicity.</title>
        <authorList>
            <person name="Shang Y."/>
            <person name="Xiao G."/>
            <person name="Zheng P."/>
            <person name="Cen K."/>
            <person name="Zhan S."/>
            <person name="Wang C."/>
        </authorList>
    </citation>
    <scope>NUCLEOTIDE SEQUENCE [LARGE SCALE GENOMIC DNA]</scope>
    <source>
        <strain evidence="1 2">RCEF 3172</strain>
    </source>
</reference>
<sequence>MSQIINTIIPAQLRNSLLIDHDATQRAEVVGLKKNHVPRLTEILDKHKLCELLEPHLLHRHFG</sequence>
<dbReference type="OrthoDB" id="2322999at2759"/>
<dbReference type="AlphaFoldDB" id="A0A166XB20"/>
<organism evidence="1 2">
    <name type="scientific">Beauveria brongniartii RCEF 3172</name>
    <dbReference type="NCBI Taxonomy" id="1081107"/>
    <lineage>
        <taxon>Eukaryota</taxon>
        <taxon>Fungi</taxon>
        <taxon>Dikarya</taxon>
        <taxon>Ascomycota</taxon>
        <taxon>Pezizomycotina</taxon>
        <taxon>Sordariomycetes</taxon>
        <taxon>Hypocreomycetidae</taxon>
        <taxon>Hypocreales</taxon>
        <taxon>Cordycipitaceae</taxon>
        <taxon>Beauveria</taxon>
        <taxon>Beauveria brongniartii</taxon>
    </lineage>
</organism>
<accession>A0A166XB20</accession>
<dbReference type="EMBL" id="AZHA01000041">
    <property type="protein sequence ID" value="OAA35618.1"/>
    <property type="molecule type" value="Genomic_DNA"/>
</dbReference>
<gene>
    <name evidence="1" type="ORF">BBO_08647</name>
</gene>
<evidence type="ECO:0000313" key="2">
    <source>
        <dbReference type="Proteomes" id="UP000076863"/>
    </source>
</evidence>
<name>A0A166XB20_9HYPO</name>
<proteinExistence type="predicted"/>
<dbReference type="Proteomes" id="UP000076863">
    <property type="component" value="Unassembled WGS sequence"/>
</dbReference>